<dbReference type="PANTHER" id="PTHR42879">
    <property type="entry name" value="3-OXOACYL-(ACYL-CARRIER-PROTEIN) REDUCTASE"/>
    <property type="match status" value="1"/>
</dbReference>
<keyword evidence="4" id="KW-0444">Lipid biosynthesis</keyword>
<evidence type="ECO:0000313" key="6">
    <source>
        <dbReference type="EMBL" id="URJ24909.1"/>
    </source>
</evidence>
<dbReference type="EMBL" id="CP097762">
    <property type="protein sequence ID" value="URJ24909.1"/>
    <property type="molecule type" value="Genomic_DNA"/>
</dbReference>
<dbReference type="PRINTS" id="PR00080">
    <property type="entry name" value="SDRFAMILY"/>
</dbReference>
<dbReference type="InterPro" id="IPR057326">
    <property type="entry name" value="KR_dom"/>
</dbReference>
<accession>A0ABY4SU45</accession>
<keyword evidence="7" id="KW-1185">Reference proteome</keyword>
<dbReference type="InterPro" id="IPR002347">
    <property type="entry name" value="SDR_fam"/>
</dbReference>
<keyword evidence="4" id="KW-0276">Fatty acid metabolism</keyword>
<protein>
    <recommendedName>
        <fullName evidence="4">3-oxoacyl-[acyl-carrier-protein] reductase</fullName>
        <ecNumber evidence="4">1.1.1.100</ecNumber>
    </recommendedName>
</protein>
<dbReference type="CDD" id="cd05333">
    <property type="entry name" value="BKR_SDR_c"/>
    <property type="match status" value="1"/>
</dbReference>
<keyword evidence="3 4" id="KW-0560">Oxidoreductase</keyword>
<evidence type="ECO:0000256" key="1">
    <source>
        <dbReference type="ARBA" id="ARBA00002607"/>
    </source>
</evidence>
<keyword evidence="4" id="KW-0521">NADP</keyword>
<reference evidence="6" key="1">
    <citation type="submission" date="2022-05" db="EMBL/GenBank/DDBJ databases">
        <title>Impact of host demography and evolutionary history on endosymbiont molecular evolution: a test in carpenter ants (Genus Camponotus) and their Blochmannia endosymbionts.</title>
        <authorList>
            <person name="Manthey J.D."/>
            <person name="Giron J.C."/>
            <person name="Hruska J.P."/>
        </authorList>
    </citation>
    <scope>NUCLEOTIDE SEQUENCE</scope>
    <source>
        <strain evidence="6">C-006</strain>
    </source>
</reference>
<dbReference type="NCBIfam" id="TIGR01830">
    <property type="entry name" value="3oxo_ACP_reduc"/>
    <property type="match status" value="1"/>
</dbReference>
<dbReference type="Pfam" id="PF13561">
    <property type="entry name" value="adh_short_C2"/>
    <property type="match status" value="1"/>
</dbReference>
<keyword evidence="4" id="KW-0275">Fatty acid biosynthesis</keyword>
<name>A0ABY4SU45_9ENTR</name>
<dbReference type="Gene3D" id="3.40.50.720">
    <property type="entry name" value="NAD(P)-binding Rossmann-like Domain"/>
    <property type="match status" value="1"/>
</dbReference>
<dbReference type="EC" id="1.1.1.100" evidence="4"/>
<comment type="catalytic activity">
    <reaction evidence="4">
        <text>a (3R)-hydroxyacyl-[ACP] + NADP(+) = a 3-oxoacyl-[ACP] + NADPH + H(+)</text>
        <dbReference type="Rhea" id="RHEA:17397"/>
        <dbReference type="Rhea" id="RHEA-COMP:9916"/>
        <dbReference type="Rhea" id="RHEA-COMP:9945"/>
        <dbReference type="ChEBI" id="CHEBI:15378"/>
        <dbReference type="ChEBI" id="CHEBI:57783"/>
        <dbReference type="ChEBI" id="CHEBI:58349"/>
        <dbReference type="ChEBI" id="CHEBI:78776"/>
        <dbReference type="ChEBI" id="CHEBI:78827"/>
        <dbReference type="EC" id="1.1.1.100"/>
    </reaction>
</comment>
<evidence type="ECO:0000313" key="7">
    <source>
        <dbReference type="Proteomes" id="UP001056834"/>
    </source>
</evidence>
<dbReference type="NCBIfam" id="NF004197">
    <property type="entry name" value="PRK05653.1-1"/>
    <property type="match status" value="1"/>
</dbReference>
<evidence type="ECO:0000256" key="4">
    <source>
        <dbReference type="RuleBase" id="RU366074"/>
    </source>
</evidence>
<dbReference type="PROSITE" id="PS00061">
    <property type="entry name" value="ADH_SHORT"/>
    <property type="match status" value="1"/>
</dbReference>
<dbReference type="GO" id="GO:0004316">
    <property type="term" value="F:3-oxoacyl-[acyl-carrier-protein] reductase (NADPH) activity"/>
    <property type="evidence" value="ECO:0007669"/>
    <property type="project" value="UniProtKB-EC"/>
</dbReference>
<feature type="domain" description="Ketoreductase" evidence="5">
    <location>
        <begin position="6"/>
        <end position="182"/>
    </location>
</feature>
<dbReference type="InterPro" id="IPR050259">
    <property type="entry name" value="SDR"/>
</dbReference>
<dbReference type="InterPro" id="IPR020904">
    <property type="entry name" value="Sc_DH/Rdtase_CS"/>
</dbReference>
<comment type="pathway">
    <text evidence="4">Lipid metabolism; fatty acid biosynthesis.</text>
</comment>
<dbReference type="SUPFAM" id="SSF51735">
    <property type="entry name" value="NAD(P)-binding Rossmann-fold domains"/>
    <property type="match status" value="1"/>
</dbReference>
<dbReference type="PANTHER" id="PTHR42879:SF2">
    <property type="entry name" value="3-OXOACYL-[ACYL-CARRIER-PROTEIN] REDUCTASE FABG"/>
    <property type="match status" value="1"/>
</dbReference>
<dbReference type="InterPro" id="IPR011284">
    <property type="entry name" value="3oxo_ACP_reduc"/>
</dbReference>
<dbReference type="InterPro" id="IPR036291">
    <property type="entry name" value="NAD(P)-bd_dom_sf"/>
</dbReference>
<dbReference type="SMART" id="SM00822">
    <property type="entry name" value="PKS_KR"/>
    <property type="match status" value="1"/>
</dbReference>
<proteinExistence type="inferred from homology"/>
<evidence type="ECO:0000259" key="5">
    <source>
        <dbReference type="SMART" id="SM00822"/>
    </source>
</evidence>
<organism evidence="6 7">
    <name type="scientific">Candidatus Blochmannia ocreatus</name>
    <name type="common">nom. nud.</name>
    <dbReference type="NCBI Taxonomy" id="251538"/>
    <lineage>
        <taxon>Bacteria</taxon>
        <taxon>Pseudomonadati</taxon>
        <taxon>Pseudomonadota</taxon>
        <taxon>Gammaproteobacteria</taxon>
        <taxon>Enterobacterales</taxon>
        <taxon>Enterobacteriaceae</taxon>
        <taxon>ant endosymbionts</taxon>
        <taxon>Candidatus Blochmanniella</taxon>
    </lineage>
</organism>
<comment type="similarity">
    <text evidence="2 4">Belongs to the short-chain dehydrogenases/reductases (SDR) family.</text>
</comment>
<sequence>MNFSDKIVLVTGARRGIGRAIIEMFAEHGATVVGTATNASGVEDINIFLGKNGKGIRLDVTEQYSINTGLEQIYREFGSVDILINNAGITKDNLLLHMKDDEWHSVIDVNLIAAYRMSKAVIKSMIKKRYGRIISISSVVGFTGNSGQVNYSAAKSGLIGFTRSLAREIASRGITVNLVAPGFICTDMVNKLTDKQKNDILLKIPVKKFGDPQDVAFTVIFFASDAAKYITGQTIHINGGMYMG</sequence>
<dbReference type="RefSeq" id="WP_250223036.1">
    <property type="nucleotide sequence ID" value="NZ_CP097762.1"/>
</dbReference>
<gene>
    <name evidence="6" type="primary">fabG</name>
    <name evidence="6" type="ORF">M9405_01955</name>
</gene>
<comment type="subunit">
    <text evidence="4">Homotetramer.</text>
</comment>
<keyword evidence="4" id="KW-0443">Lipid metabolism</keyword>
<dbReference type="NCBIfam" id="NF009466">
    <property type="entry name" value="PRK12826.1-2"/>
    <property type="match status" value="1"/>
</dbReference>
<evidence type="ECO:0000256" key="3">
    <source>
        <dbReference type="ARBA" id="ARBA00023002"/>
    </source>
</evidence>
<dbReference type="PRINTS" id="PR00081">
    <property type="entry name" value="GDHRDH"/>
</dbReference>
<evidence type="ECO:0000256" key="2">
    <source>
        <dbReference type="ARBA" id="ARBA00006484"/>
    </source>
</evidence>
<dbReference type="Proteomes" id="UP001056834">
    <property type="component" value="Chromosome"/>
</dbReference>
<comment type="function">
    <text evidence="1 4">Catalyzes the NADPH-dependent reduction of beta-ketoacyl-ACP substrates to beta-hydroxyacyl-ACP products, the first reductive step in the elongation cycle of fatty acid biosynthesis.</text>
</comment>